<dbReference type="RefSeq" id="WP_091940854.1">
    <property type="nucleotide sequence ID" value="NZ_FOSV01000001.1"/>
</dbReference>
<organism evidence="2 3">
    <name type="scientific">Methylorubrum salsuginis</name>
    <dbReference type="NCBI Taxonomy" id="414703"/>
    <lineage>
        <taxon>Bacteria</taxon>
        <taxon>Pseudomonadati</taxon>
        <taxon>Pseudomonadota</taxon>
        <taxon>Alphaproteobacteria</taxon>
        <taxon>Hyphomicrobiales</taxon>
        <taxon>Methylobacteriaceae</taxon>
        <taxon>Methylorubrum</taxon>
    </lineage>
</organism>
<dbReference type="AlphaFoldDB" id="A0A1I3Y951"/>
<dbReference type="EMBL" id="FOSV01000001">
    <property type="protein sequence ID" value="SFK27746.1"/>
    <property type="molecule type" value="Genomic_DNA"/>
</dbReference>
<reference evidence="3" key="1">
    <citation type="submission" date="2016-10" db="EMBL/GenBank/DDBJ databases">
        <authorList>
            <person name="Varghese N."/>
            <person name="Submissions S."/>
        </authorList>
    </citation>
    <scope>NUCLEOTIDE SEQUENCE [LARGE SCALE GENOMIC DNA]</scope>
    <source>
        <strain evidence="3">CGMCC 1.6474</strain>
    </source>
</reference>
<feature type="compositionally biased region" description="Basic and acidic residues" evidence="1">
    <location>
        <begin position="86"/>
        <end position="109"/>
    </location>
</feature>
<evidence type="ECO:0000313" key="2">
    <source>
        <dbReference type="EMBL" id="SFK27746.1"/>
    </source>
</evidence>
<keyword evidence="3" id="KW-1185">Reference proteome</keyword>
<dbReference type="OrthoDB" id="7994078at2"/>
<evidence type="ECO:0000313" key="3">
    <source>
        <dbReference type="Proteomes" id="UP000198804"/>
    </source>
</evidence>
<sequence length="131" mass="14664">MADKPTDEDDRAVERLTLYMLKETYGAAAAALMRMNPRAASDLFQAFERQIAEALERMHVHRSEGPDSTTIAVAVGSRIADILDHAHRRQFEARPPEPRPEDPALKAAREAGLSQDAVEMLATLQNRWPKD</sequence>
<evidence type="ECO:0000256" key="1">
    <source>
        <dbReference type="SAM" id="MobiDB-lite"/>
    </source>
</evidence>
<proteinExistence type="predicted"/>
<name>A0A1I3Y951_9HYPH</name>
<gene>
    <name evidence="2" type="ORF">SAMN04488125_10177</name>
</gene>
<dbReference type="Proteomes" id="UP000198804">
    <property type="component" value="Unassembled WGS sequence"/>
</dbReference>
<accession>A0A1I3Y951</accession>
<feature type="region of interest" description="Disordered" evidence="1">
    <location>
        <begin position="86"/>
        <end position="114"/>
    </location>
</feature>
<protein>
    <submittedName>
        <fullName evidence="2">Uncharacterized protein</fullName>
    </submittedName>
</protein>